<dbReference type="EMBL" id="CAXAMN010021409">
    <property type="protein sequence ID" value="CAK9059306.1"/>
    <property type="molecule type" value="Genomic_DNA"/>
</dbReference>
<sequence length="454" mass="50330">TTDTCNTLPISMSLARPERHEPVFEEKMQPLARMAAPSASPARTPVRRSGPRQGEALCFSTPQRCKGDGVALAGLRIFCVERFGSLRAAFERMDFHRDGHVSCLEFQEVISGQERYCQLQEARELFSVLAKGTAGWLNWEVFRKRLQGAWNDPEDLEMTSCHSESASAVASHALRNLLLKERSPPTPRGGASAASTAMPTEAVALEPSWASLSSGHGAPFSPMPGRHLDARLSGRLRPTSQEDARLDTCSSPGARAFTSTLSSPLSLAEQLFRGALQESPDAQRIPHREGSVARNRGGDALRKLEESLFSLQGEAAVESGGVSGVFHPPRSWLICSALVFWVFYYLEVSSVRPWLRCQPGYLQYPVSAIWCCLLNVLFVVTPLYVILENGGSLKQLGLWRPDIGDVGYQMILSWFFAARILKLAPDTAFKKEERSRVLTQIAWNLSTVWKWFFT</sequence>
<dbReference type="PROSITE" id="PS50222">
    <property type="entry name" value="EF_HAND_2"/>
    <property type="match status" value="1"/>
</dbReference>
<feature type="non-terminal residue" evidence="4">
    <location>
        <position position="454"/>
    </location>
</feature>
<dbReference type="Proteomes" id="UP001642484">
    <property type="component" value="Unassembled WGS sequence"/>
</dbReference>
<accession>A0ABP0N6Q4</accession>
<comment type="caution">
    <text evidence="4">The sequence shown here is derived from an EMBL/GenBank/DDBJ whole genome shotgun (WGS) entry which is preliminary data.</text>
</comment>
<reference evidence="4 5" key="1">
    <citation type="submission" date="2024-02" db="EMBL/GenBank/DDBJ databases">
        <authorList>
            <person name="Chen Y."/>
            <person name="Shah S."/>
            <person name="Dougan E. K."/>
            <person name="Thang M."/>
            <person name="Chan C."/>
        </authorList>
    </citation>
    <scope>NUCLEOTIDE SEQUENCE [LARGE SCALE GENOMIC DNA]</scope>
</reference>
<feature type="transmembrane region" description="Helical" evidence="2">
    <location>
        <begin position="329"/>
        <end position="346"/>
    </location>
</feature>
<feature type="compositionally biased region" description="Low complexity" evidence="1">
    <location>
        <begin position="32"/>
        <end position="44"/>
    </location>
</feature>
<evidence type="ECO:0000256" key="2">
    <source>
        <dbReference type="SAM" id="Phobius"/>
    </source>
</evidence>
<keyword evidence="2" id="KW-0472">Membrane</keyword>
<evidence type="ECO:0000313" key="5">
    <source>
        <dbReference type="Proteomes" id="UP001642484"/>
    </source>
</evidence>
<proteinExistence type="predicted"/>
<feature type="transmembrane region" description="Helical" evidence="2">
    <location>
        <begin position="406"/>
        <end position="424"/>
    </location>
</feature>
<gene>
    <name evidence="4" type="ORF">CCMP2556_LOCUS29219</name>
</gene>
<feature type="transmembrane region" description="Helical" evidence="2">
    <location>
        <begin position="367"/>
        <end position="386"/>
    </location>
</feature>
<protein>
    <recommendedName>
        <fullName evidence="3">EF-hand domain-containing protein</fullName>
    </recommendedName>
</protein>
<evidence type="ECO:0000259" key="3">
    <source>
        <dbReference type="PROSITE" id="PS50222"/>
    </source>
</evidence>
<evidence type="ECO:0000256" key="1">
    <source>
        <dbReference type="SAM" id="MobiDB-lite"/>
    </source>
</evidence>
<dbReference type="InterPro" id="IPR011992">
    <property type="entry name" value="EF-hand-dom_pair"/>
</dbReference>
<evidence type="ECO:0000313" key="4">
    <source>
        <dbReference type="EMBL" id="CAK9059306.1"/>
    </source>
</evidence>
<dbReference type="SUPFAM" id="SSF47473">
    <property type="entry name" value="EF-hand"/>
    <property type="match status" value="1"/>
</dbReference>
<keyword evidence="5" id="KW-1185">Reference proteome</keyword>
<keyword evidence="2" id="KW-1133">Transmembrane helix</keyword>
<feature type="region of interest" description="Disordered" evidence="1">
    <location>
        <begin position="32"/>
        <end position="55"/>
    </location>
</feature>
<name>A0ABP0N6Q4_9DINO</name>
<dbReference type="InterPro" id="IPR002048">
    <property type="entry name" value="EF_hand_dom"/>
</dbReference>
<keyword evidence="2" id="KW-0812">Transmembrane</keyword>
<organism evidence="4 5">
    <name type="scientific">Durusdinium trenchii</name>
    <dbReference type="NCBI Taxonomy" id="1381693"/>
    <lineage>
        <taxon>Eukaryota</taxon>
        <taxon>Sar</taxon>
        <taxon>Alveolata</taxon>
        <taxon>Dinophyceae</taxon>
        <taxon>Suessiales</taxon>
        <taxon>Symbiodiniaceae</taxon>
        <taxon>Durusdinium</taxon>
    </lineage>
</organism>
<feature type="non-terminal residue" evidence="4">
    <location>
        <position position="1"/>
    </location>
</feature>
<feature type="domain" description="EF-hand" evidence="3">
    <location>
        <begin position="81"/>
        <end position="116"/>
    </location>
</feature>